<name>A0A975SYJ5_9ACTN</name>
<feature type="signal peptide" evidence="1">
    <location>
        <begin position="1"/>
        <end position="39"/>
    </location>
</feature>
<sequence length="208" mass="21040">MPRLPASLRRLRRVALTHRRPLTALCAAVAVAAALQANAAPPPPRTLVLTAARDLPAGTVVRSGDLVRTPFDPGSVPAGVLPAAAAVGRTTTGPVRAGEAVTDARLVTRSLLAGYPGLVAVPVRIGDPAAVRLLRVGDRVDLLAADPQSDSAARLVGRDAPVLAIPRAGPESPGLTSGALVVLGVPDLTAPTVAQASVTAFLSVVLTR</sequence>
<feature type="chain" id="PRO_5038278301" description="SAF domain-containing protein" evidence="1">
    <location>
        <begin position="40"/>
        <end position="208"/>
    </location>
</feature>
<dbReference type="SMART" id="SM00858">
    <property type="entry name" value="SAF"/>
    <property type="match status" value="1"/>
</dbReference>
<protein>
    <recommendedName>
        <fullName evidence="2">SAF domain-containing protein</fullName>
    </recommendedName>
</protein>
<dbReference type="RefSeq" id="WP_216939833.1">
    <property type="nucleotide sequence ID" value="NZ_CP077062.1"/>
</dbReference>
<feature type="domain" description="SAF" evidence="2">
    <location>
        <begin position="46"/>
        <end position="107"/>
    </location>
</feature>
<dbReference type="EMBL" id="CP077062">
    <property type="protein sequence ID" value="QWZ08324.1"/>
    <property type="molecule type" value="Genomic_DNA"/>
</dbReference>
<dbReference type="InterPro" id="IPR013974">
    <property type="entry name" value="SAF"/>
</dbReference>
<dbReference type="Proteomes" id="UP000683575">
    <property type="component" value="Chromosome"/>
</dbReference>
<keyword evidence="1" id="KW-0732">Signal</keyword>
<dbReference type="KEGG" id="nps:KRR39_00150"/>
<gene>
    <name evidence="4" type="ORF">KRR39_00150</name>
    <name evidence="3" type="ORF">KRR39_23960</name>
</gene>
<organism evidence="3 5">
    <name type="scientific">Nocardioides panacis</name>
    <dbReference type="NCBI Taxonomy" id="2849501"/>
    <lineage>
        <taxon>Bacteria</taxon>
        <taxon>Bacillati</taxon>
        <taxon>Actinomycetota</taxon>
        <taxon>Actinomycetes</taxon>
        <taxon>Propionibacteriales</taxon>
        <taxon>Nocardioidaceae</taxon>
        <taxon>Nocardioides</taxon>
    </lineage>
</organism>
<evidence type="ECO:0000313" key="5">
    <source>
        <dbReference type="Proteomes" id="UP000683575"/>
    </source>
</evidence>
<evidence type="ECO:0000259" key="2">
    <source>
        <dbReference type="SMART" id="SM00858"/>
    </source>
</evidence>
<accession>A0A975SYJ5</accession>
<evidence type="ECO:0000313" key="4">
    <source>
        <dbReference type="EMBL" id="QWZ08349.1"/>
    </source>
</evidence>
<keyword evidence="5" id="KW-1185">Reference proteome</keyword>
<evidence type="ECO:0000256" key="1">
    <source>
        <dbReference type="SAM" id="SignalP"/>
    </source>
</evidence>
<dbReference type="CDD" id="cd11614">
    <property type="entry name" value="SAF_CpaB_FlgA_like"/>
    <property type="match status" value="1"/>
</dbReference>
<evidence type="ECO:0000313" key="3">
    <source>
        <dbReference type="EMBL" id="QWZ08324.1"/>
    </source>
</evidence>
<dbReference type="Pfam" id="PF08666">
    <property type="entry name" value="SAF"/>
    <property type="match status" value="1"/>
</dbReference>
<dbReference type="KEGG" id="nps:KRR39_23960"/>
<dbReference type="AlphaFoldDB" id="A0A975SYJ5"/>
<proteinExistence type="predicted"/>
<dbReference type="EMBL" id="CP077062">
    <property type="protein sequence ID" value="QWZ08349.1"/>
    <property type="molecule type" value="Genomic_DNA"/>
</dbReference>
<reference evidence="3" key="1">
    <citation type="submission" date="2021-06" db="EMBL/GenBank/DDBJ databases">
        <title>Complete genome sequence of Nocardioides sp. G188.</title>
        <authorList>
            <person name="Im W.-T."/>
        </authorList>
    </citation>
    <scope>NUCLEOTIDE SEQUENCE</scope>
    <source>
        <strain evidence="3">G188</strain>
    </source>
</reference>